<protein>
    <submittedName>
        <fullName evidence="1">Uncharacterized protein</fullName>
    </submittedName>
</protein>
<keyword evidence="2" id="KW-1185">Reference proteome</keyword>
<evidence type="ECO:0000313" key="1">
    <source>
        <dbReference type="EMBL" id="KAK8756234.1"/>
    </source>
</evidence>
<organism evidence="1 2">
    <name type="scientific">Amblyomma americanum</name>
    <name type="common">Lone star tick</name>
    <dbReference type="NCBI Taxonomy" id="6943"/>
    <lineage>
        <taxon>Eukaryota</taxon>
        <taxon>Metazoa</taxon>
        <taxon>Ecdysozoa</taxon>
        <taxon>Arthropoda</taxon>
        <taxon>Chelicerata</taxon>
        <taxon>Arachnida</taxon>
        <taxon>Acari</taxon>
        <taxon>Parasitiformes</taxon>
        <taxon>Ixodida</taxon>
        <taxon>Ixodoidea</taxon>
        <taxon>Ixodidae</taxon>
        <taxon>Amblyomminae</taxon>
        <taxon>Amblyomma</taxon>
    </lineage>
</organism>
<proteinExistence type="predicted"/>
<evidence type="ECO:0000313" key="2">
    <source>
        <dbReference type="Proteomes" id="UP001321473"/>
    </source>
</evidence>
<accession>A0AAQ4D194</accession>
<dbReference type="EMBL" id="JARKHS020036390">
    <property type="protein sequence ID" value="KAK8756234.1"/>
    <property type="molecule type" value="Genomic_DNA"/>
</dbReference>
<reference evidence="1 2" key="1">
    <citation type="journal article" date="2023" name="Arcadia Sci">
        <title>De novo assembly of a long-read Amblyomma americanum tick genome.</title>
        <authorList>
            <person name="Chou S."/>
            <person name="Poskanzer K.E."/>
            <person name="Rollins M."/>
            <person name="Thuy-Boun P.S."/>
        </authorList>
    </citation>
    <scope>NUCLEOTIDE SEQUENCE [LARGE SCALE GENOMIC DNA]</scope>
    <source>
        <strain evidence="1">F_SG_1</strain>
        <tissue evidence="1">Salivary glands</tissue>
    </source>
</reference>
<gene>
    <name evidence="1" type="ORF">V5799_001066</name>
</gene>
<dbReference type="Proteomes" id="UP001321473">
    <property type="component" value="Unassembled WGS sequence"/>
</dbReference>
<dbReference type="AlphaFoldDB" id="A0AAQ4D194"/>
<sequence>MRNKHISIISDGLGFRDIFLIACDWLALAEKCGSDGADGSKNTVPASMILRKKKKNSVWDLEYRHQIFVALFGMKHKTSVIEALHVELANGGQFIIPSPM</sequence>
<comment type="caution">
    <text evidence="1">The sequence shown here is derived from an EMBL/GenBank/DDBJ whole genome shotgun (WGS) entry which is preliminary data.</text>
</comment>
<name>A0AAQ4D194_AMBAM</name>